<feature type="compositionally biased region" description="Basic residues" evidence="4">
    <location>
        <begin position="39"/>
        <end position="54"/>
    </location>
</feature>
<dbReference type="PANTHER" id="PTHR10434">
    <property type="entry name" value="1-ACYL-SN-GLYCEROL-3-PHOSPHATE ACYLTRANSFERASE"/>
    <property type="match status" value="1"/>
</dbReference>
<evidence type="ECO:0000256" key="1">
    <source>
        <dbReference type="ARBA" id="ARBA00005189"/>
    </source>
</evidence>
<dbReference type="AlphaFoldDB" id="A0A290Q6U3"/>
<feature type="region of interest" description="Disordered" evidence="4">
    <location>
        <begin position="1"/>
        <end position="121"/>
    </location>
</feature>
<dbReference type="OrthoDB" id="9803035at2"/>
<keyword evidence="5" id="KW-0472">Membrane</keyword>
<sequence>MRPSRVQCQDRSLRLPRRPPRLPVHDLPPRTHLRDARAAHLRRPWHRRRNHHPQLPRVGARQDPPPRRQPRQRPRPLPGFPPSTRSPPAPRPVFVVQLPSSQSTRQLRSRRRSGNATPAPSPRPLIMGRLRYCLLAVAYYLPWLWFGAGGVLLNVVCTILLFVPNRHRLGPGTRLAIKRMFIFWRQWCHATHIFRVTWRGFDNQKLSAGTIYVANHPSLVDAQVLISALPDAICIFKPALLRNPAIGPAALIAGYASGGDGLDAIRDASDKVAEGRSLVIFPEGTRTAPGQRLNPLKPGFALIARRARAPIRLITIEVSRNLTTKGRAWWKLPALPTWMIVTLGEEIPADTPLTPTEITAYVAKKLTASATPVAPLS</sequence>
<gene>
    <name evidence="7" type="ORF">CMV30_10745</name>
</gene>
<dbReference type="Proteomes" id="UP000217265">
    <property type="component" value="Chromosome"/>
</dbReference>
<evidence type="ECO:0000256" key="2">
    <source>
        <dbReference type="ARBA" id="ARBA00022679"/>
    </source>
</evidence>
<feature type="compositionally biased region" description="Basic and acidic residues" evidence="4">
    <location>
        <begin position="23"/>
        <end position="38"/>
    </location>
</feature>
<dbReference type="InterPro" id="IPR002123">
    <property type="entry name" value="Plipid/glycerol_acylTrfase"/>
</dbReference>
<comment type="pathway">
    <text evidence="1">Lipid metabolism.</text>
</comment>
<feature type="compositionally biased region" description="Pro residues" evidence="4">
    <location>
        <begin position="75"/>
        <end position="91"/>
    </location>
</feature>
<evidence type="ECO:0000256" key="3">
    <source>
        <dbReference type="ARBA" id="ARBA00023315"/>
    </source>
</evidence>
<protein>
    <recommendedName>
        <fullName evidence="6">Phospholipid/glycerol acyltransferase domain-containing protein</fullName>
    </recommendedName>
</protein>
<feature type="transmembrane region" description="Helical" evidence="5">
    <location>
        <begin position="132"/>
        <end position="163"/>
    </location>
</feature>
<keyword evidence="5" id="KW-0812">Transmembrane</keyword>
<keyword evidence="2" id="KW-0808">Transferase</keyword>
<dbReference type="SUPFAM" id="SSF69593">
    <property type="entry name" value="Glycerol-3-phosphate (1)-acyltransferase"/>
    <property type="match status" value="1"/>
</dbReference>
<keyword evidence="3" id="KW-0012">Acyltransferase</keyword>
<evidence type="ECO:0000256" key="4">
    <source>
        <dbReference type="SAM" id="MobiDB-lite"/>
    </source>
</evidence>
<proteinExistence type="predicted"/>
<organism evidence="7 8">
    <name type="scientific">Nibricoccus aquaticus</name>
    <dbReference type="NCBI Taxonomy" id="2576891"/>
    <lineage>
        <taxon>Bacteria</taxon>
        <taxon>Pseudomonadati</taxon>
        <taxon>Verrucomicrobiota</taxon>
        <taxon>Opitutia</taxon>
        <taxon>Opitutales</taxon>
        <taxon>Opitutaceae</taxon>
        <taxon>Nibricoccus</taxon>
    </lineage>
</organism>
<dbReference type="Pfam" id="PF01553">
    <property type="entry name" value="Acyltransferase"/>
    <property type="match status" value="1"/>
</dbReference>
<keyword evidence="8" id="KW-1185">Reference proteome</keyword>
<keyword evidence="5" id="KW-1133">Transmembrane helix</keyword>
<dbReference type="GO" id="GO:0003841">
    <property type="term" value="F:1-acylglycerol-3-phosphate O-acyltransferase activity"/>
    <property type="evidence" value="ECO:0007669"/>
    <property type="project" value="TreeGrafter"/>
</dbReference>
<dbReference type="GO" id="GO:0006654">
    <property type="term" value="P:phosphatidic acid biosynthetic process"/>
    <property type="evidence" value="ECO:0007669"/>
    <property type="project" value="TreeGrafter"/>
</dbReference>
<reference evidence="7 8" key="1">
    <citation type="submission" date="2017-09" db="EMBL/GenBank/DDBJ databases">
        <title>Complete genome sequence of Verrucomicrobial strain HZ-65, isolated from freshwater.</title>
        <authorList>
            <person name="Choi A."/>
        </authorList>
    </citation>
    <scope>NUCLEOTIDE SEQUENCE [LARGE SCALE GENOMIC DNA]</scope>
    <source>
        <strain evidence="7 8">HZ-65</strain>
    </source>
</reference>
<feature type="compositionally biased region" description="Polar residues" evidence="4">
    <location>
        <begin position="1"/>
        <end position="10"/>
    </location>
</feature>
<dbReference type="PANTHER" id="PTHR10434:SF66">
    <property type="entry name" value="PHOSPHOLIPID_GLYCEROL ACYLTRANSFERASE DOMAIN-CONTAINING PROTEIN"/>
    <property type="match status" value="1"/>
</dbReference>
<evidence type="ECO:0000259" key="6">
    <source>
        <dbReference type="SMART" id="SM00563"/>
    </source>
</evidence>
<evidence type="ECO:0000313" key="8">
    <source>
        <dbReference type="Proteomes" id="UP000217265"/>
    </source>
</evidence>
<dbReference type="SMART" id="SM00563">
    <property type="entry name" value="PlsC"/>
    <property type="match status" value="1"/>
</dbReference>
<accession>A0A290Q6U3</accession>
<evidence type="ECO:0000313" key="7">
    <source>
        <dbReference type="EMBL" id="ATC64395.1"/>
    </source>
</evidence>
<dbReference type="EMBL" id="CP023344">
    <property type="protein sequence ID" value="ATC64395.1"/>
    <property type="molecule type" value="Genomic_DNA"/>
</dbReference>
<evidence type="ECO:0000256" key="5">
    <source>
        <dbReference type="SAM" id="Phobius"/>
    </source>
</evidence>
<name>A0A290Q6U3_9BACT</name>
<dbReference type="KEGG" id="vbh:CMV30_10745"/>
<dbReference type="CDD" id="cd07989">
    <property type="entry name" value="LPLAT_AGPAT-like"/>
    <property type="match status" value="1"/>
</dbReference>
<feature type="domain" description="Phospholipid/glycerol acyltransferase" evidence="6">
    <location>
        <begin position="210"/>
        <end position="319"/>
    </location>
</feature>